<dbReference type="InterPro" id="IPR008775">
    <property type="entry name" value="Phytyl_CoA_dOase-like"/>
</dbReference>
<evidence type="ECO:0000313" key="3">
    <source>
        <dbReference type="Proteomes" id="UP000663828"/>
    </source>
</evidence>
<evidence type="ECO:0000313" key="1">
    <source>
        <dbReference type="EMBL" id="CAF1065447.1"/>
    </source>
</evidence>
<reference evidence="1" key="1">
    <citation type="submission" date="2021-02" db="EMBL/GenBank/DDBJ databases">
        <authorList>
            <person name="Nowell W R."/>
        </authorList>
    </citation>
    <scope>NUCLEOTIDE SEQUENCE</scope>
</reference>
<organism evidence="1 4">
    <name type="scientific">Adineta ricciae</name>
    <name type="common">Rotifer</name>
    <dbReference type="NCBI Taxonomy" id="249248"/>
    <lineage>
        <taxon>Eukaryota</taxon>
        <taxon>Metazoa</taxon>
        <taxon>Spiralia</taxon>
        <taxon>Gnathifera</taxon>
        <taxon>Rotifera</taxon>
        <taxon>Eurotatoria</taxon>
        <taxon>Bdelloidea</taxon>
        <taxon>Adinetida</taxon>
        <taxon>Adinetidae</taxon>
        <taxon>Adineta</taxon>
    </lineage>
</organism>
<dbReference type="PANTHER" id="PTHR31630:SF10">
    <property type="entry name" value="PHYTANOYL-COA DIOXYGENASE"/>
    <property type="match status" value="1"/>
</dbReference>
<name>A0A814LG99_ADIRI</name>
<keyword evidence="3" id="KW-1185">Reference proteome</keyword>
<proteinExistence type="predicted"/>
<protein>
    <recommendedName>
        <fullName evidence="5">Phytanoyl-CoA dioxygenase</fullName>
    </recommendedName>
</protein>
<dbReference type="SUPFAM" id="SSF51197">
    <property type="entry name" value="Clavaminate synthase-like"/>
    <property type="match status" value="1"/>
</dbReference>
<dbReference type="Pfam" id="PF05721">
    <property type="entry name" value="PhyH"/>
    <property type="match status" value="1"/>
</dbReference>
<dbReference type="PANTHER" id="PTHR31630">
    <property type="entry name" value="PHYTANOYL-COA DIOXYGENASE-RELATED-RELATED"/>
    <property type="match status" value="1"/>
</dbReference>
<dbReference type="OrthoDB" id="445007at2759"/>
<evidence type="ECO:0008006" key="5">
    <source>
        <dbReference type="Google" id="ProtNLM"/>
    </source>
</evidence>
<dbReference type="Proteomes" id="UP000663852">
    <property type="component" value="Unassembled WGS sequence"/>
</dbReference>
<sequence>MNTSFKKNKSQVSVNYQVTSPRFSVRNIDELQQGVKHLTDRGYAVFSDILTREEISDSIDLFWKHLEHLPKPCSIRRDDSKTWNKNWPGLNELGIINDYGMGQSEFMWFVRGNPNVKKVFSEIWNSDELFVSFDGAGCFRDWHLNPDWKTDSGWYHCDQNPFQKPQRCSVQGLVALTDNDESTGGLVIVPGSHERFVDLQFTVDERAVWGDYVNIPSELAAQIHPILVKCKAGDLVVWDSRCVHCNTPSLVDKQDDKSATDNQLLRIVAYICMSPLSLFEPDGVRFESLEEFRESREDFVRNRVTCSHWPLELVTADRPSHMEKVPLKLNAYQKSLIVGTHITPENGTEEIVF</sequence>
<accession>A0A814LG99</accession>
<dbReference type="AlphaFoldDB" id="A0A814LG99"/>
<dbReference type="EMBL" id="CAJNOR010001846">
    <property type="protein sequence ID" value="CAF1208893.1"/>
    <property type="molecule type" value="Genomic_DNA"/>
</dbReference>
<dbReference type="EMBL" id="CAJNOJ010000083">
    <property type="protein sequence ID" value="CAF1065447.1"/>
    <property type="molecule type" value="Genomic_DNA"/>
</dbReference>
<dbReference type="Gene3D" id="2.60.120.620">
    <property type="entry name" value="q2cbj1_9rhob like domain"/>
    <property type="match status" value="1"/>
</dbReference>
<dbReference type="Proteomes" id="UP000663828">
    <property type="component" value="Unassembled WGS sequence"/>
</dbReference>
<evidence type="ECO:0000313" key="2">
    <source>
        <dbReference type="EMBL" id="CAF1208893.1"/>
    </source>
</evidence>
<evidence type="ECO:0000313" key="4">
    <source>
        <dbReference type="Proteomes" id="UP000663852"/>
    </source>
</evidence>
<gene>
    <name evidence="1" type="ORF">EDS130_LOCUS18152</name>
    <name evidence="2" type="ORF">XAT740_LOCUS24082</name>
</gene>
<comment type="caution">
    <text evidence="1">The sequence shown here is derived from an EMBL/GenBank/DDBJ whole genome shotgun (WGS) entry which is preliminary data.</text>
</comment>